<feature type="transmembrane region" description="Helical" evidence="1">
    <location>
        <begin position="7"/>
        <end position="27"/>
    </location>
</feature>
<organism evidence="3 4">
    <name type="scientific">Microcoleus asticus IPMA8</name>
    <dbReference type="NCBI Taxonomy" id="2563858"/>
    <lineage>
        <taxon>Bacteria</taxon>
        <taxon>Bacillati</taxon>
        <taxon>Cyanobacteriota</taxon>
        <taxon>Cyanophyceae</taxon>
        <taxon>Oscillatoriophycideae</taxon>
        <taxon>Oscillatoriales</taxon>
        <taxon>Microcoleaceae</taxon>
        <taxon>Microcoleus</taxon>
        <taxon>Microcoleus asticus</taxon>
    </lineage>
</organism>
<evidence type="ECO:0000313" key="3">
    <source>
        <dbReference type="EMBL" id="NQE33200.1"/>
    </source>
</evidence>
<keyword evidence="1" id="KW-1133">Transmembrane helix</keyword>
<name>A0ABX2CUQ1_9CYAN</name>
<dbReference type="Proteomes" id="UP000702425">
    <property type="component" value="Unassembled WGS sequence"/>
</dbReference>
<protein>
    <recommendedName>
        <fullName evidence="2">DUF4350 domain-containing protein</fullName>
    </recommendedName>
</protein>
<comment type="caution">
    <text evidence="3">The sequence shown here is derived from an EMBL/GenBank/DDBJ whole genome shotgun (WGS) entry which is preliminary data.</text>
</comment>
<keyword evidence="4" id="KW-1185">Reference proteome</keyword>
<evidence type="ECO:0000313" key="4">
    <source>
        <dbReference type="Proteomes" id="UP000702425"/>
    </source>
</evidence>
<feature type="domain" description="DUF4350" evidence="2">
    <location>
        <begin position="38"/>
        <end position="193"/>
    </location>
</feature>
<dbReference type="EMBL" id="SRRZ01000011">
    <property type="protein sequence ID" value="NQE33200.1"/>
    <property type="molecule type" value="Genomic_DNA"/>
</dbReference>
<proteinExistence type="predicted"/>
<evidence type="ECO:0000256" key="1">
    <source>
        <dbReference type="SAM" id="Phobius"/>
    </source>
</evidence>
<dbReference type="InterPro" id="IPR025646">
    <property type="entry name" value="DUF4350"/>
</dbReference>
<dbReference type="Pfam" id="PF14258">
    <property type="entry name" value="DUF4350"/>
    <property type="match status" value="1"/>
</dbReference>
<dbReference type="RefSeq" id="WP_172185888.1">
    <property type="nucleotide sequence ID" value="NZ_CAWPPK010000013.1"/>
</dbReference>
<sequence>MNLSKNRLWLLGAIAVTAIIIITLLFAPANNKINSGSTYNRGPDGYGAWYAFMSKRGTEVQRWQKPFEDFATNQEAKPPSTLLRIYSRLIPEAISNTEEKWVKQGNTLVILGVRAPVTAAHFSSLHPASAGEIKIDTGRRSSDKKQILGDRFGAIVWEKPLGKGIVYFAVAPYLAANAYQDFPGNYEFLSGLVTQLEDEEQEIEGTQQAIAVNFIQNPIDNPIDRQTQETSKTLNKVWVDEYIHGYKDPEIIEREYEGNLFTYLAKTPLFPVFIQGTIILIIAIFAGWNRFGQPVTLSAPAVDNSEAYIQALAGVLEKANSTDFAVETIGKSEQLQLQKALLLGQASLESETLKNAWVEQTGRKAAELSELLRSPSRKQRISDTDLLAWLGKWEQIRQHLPSDRKNLK</sequence>
<keyword evidence="1" id="KW-0812">Transmembrane</keyword>
<feature type="transmembrane region" description="Helical" evidence="1">
    <location>
        <begin position="269"/>
        <end position="288"/>
    </location>
</feature>
<keyword evidence="1" id="KW-0472">Membrane</keyword>
<reference evidence="3 4" key="1">
    <citation type="journal article" date="2020" name="Sci. Rep.">
        <title>A novel cyanobacterial geosmin producer, revising GeoA distribution and dispersion patterns in Bacteria.</title>
        <authorList>
            <person name="Churro C."/>
            <person name="Semedo-Aguiar A.P."/>
            <person name="Silva A.D."/>
            <person name="Pereira-Leal J.B."/>
            <person name="Leite R.B."/>
        </authorList>
    </citation>
    <scope>NUCLEOTIDE SEQUENCE [LARGE SCALE GENOMIC DNA]</scope>
    <source>
        <strain evidence="3 4">IPMA8</strain>
    </source>
</reference>
<accession>A0ABX2CUQ1</accession>
<evidence type="ECO:0000259" key="2">
    <source>
        <dbReference type="Pfam" id="PF14258"/>
    </source>
</evidence>
<gene>
    <name evidence="3" type="ORF">E5S67_00918</name>
</gene>